<organism evidence="1 2">
    <name type="scientific">Rhizobium esperanzae</name>
    <dbReference type="NCBI Taxonomy" id="1967781"/>
    <lineage>
        <taxon>Bacteria</taxon>
        <taxon>Pseudomonadati</taxon>
        <taxon>Pseudomonadota</taxon>
        <taxon>Alphaproteobacteria</taxon>
        <taxon>Hyphomicrobiales</taxon>
        <taxon>Rhizobiaceae</taxon>
        <taxon>Rhizobium/Agrobacterium group</taxon>
        <taxon>Rhizobium</taxon>
    </lineage>
</organism>
<evidence type="ECO:0000313" key="1">
    <source>
        <dbReference type="EMBL" id="OWO92210.1"/>
    </source>
</evidence>
<accession>A0A246DPF6</accession>
<dbReference type="RefSeq" id="WP_088396277.1">
    <property type="nucleotide sequence ID" value="NZ_MXPU01000018.1"/>
</dbReference>
<dbReference type="Gene3D" id="3.90.70.190">
    <property type="entry name" value="Domain of unknown function (DUF5086)"/>
    <property type="match status" value="1"/>
</dbReference>
<dbReference type="EMBL" id="MXPU01000018">
    <property type="protein sequence ID" value="OWO92210.1"/>
    <property type="molecule type" value="Genomic_DNA"/>
</dbReference>
<comment type="caution">
    <text evidence="1">The sequence shown here is derived from an EMBL/GenBank/DDBJ whole genome shotgun (WGS) entry which is preliminary data.</text>
</comment>
<evidence type="ECO:0000313" key="2">
    <source>
        <dbReference type="Proteomes" id="UP000197269"/>
    </source>
</evidence>
<gene>
    <name evidence="1" type="ORF">B5E41_23475</name>
</gene>
<protein>
    <submittedName>
        <fullName evidence="1">DUF5086 domain-containing protein</fullName>
    </submittedName>
</protein>
<dbReference type="Proteomes" id="UP000197269">
    <property type="component" value="Unassembled WGS sequence"/>
</dbReference>
<sequence length="148" mass="16905">MHPKRISLTVLFTVASILGQAILARAEPVERPTISAIILSVSPRTVRWATVHTAPDPGEDDPYYHVEVIEKERRTPPWQFKRLATHVVVTADALNRSRSRQKARTYFYKDIEFRIAYQNWRAQPRPQREAGVCRTTILECVGVAGKPD</sequence>
<dbReference type="InterPro" id="IPR044935">
    <property type="entry name" value="DUF5086_sf"/>
</dbReference>
<dbReference type="Pfam" id="PF16985">
    <property type="entry name" value="DUF5086"/>
    <property type="match status" value="1"/>
</dbReference>
<dbReference type="InterPro" id="IPR031561">
    <property type="entry name" value="DUF5086"/>
</dbReference>
<reference evidence="1 2" key="1">
    <citation type="submission" date="2017-03" db="EMBL/GenBank/DDBJ databases">
        <title>Genome of strain Rhizobium sp. CNPSo 668.</title>
        <authorList>
            <person name="Ribeiro R."/>
        </authorList>
    </citation>
    <scope>NUCLEOTIDE SEQUENCE [LARGE SCALE GENOMIC DNA]</scope>
    <source>
        <strain evidence="1 2">CNPSo 668</strain>
    </source>
</reference>
<dbReference type="AlphaFoldDB" id="A0A246DPF6"/>
<name>A0A246DPF6_9HYPH</name>
<proteinExistence type="predicted"/>